<proteinExistence type="predicted"/>
<gene>
    <name evidence="1" type="ORF">E8M12_03240</name>
</gene>
<evidence type="ECO:0000313" key="2">
    <source>
        <dbReference type="Proteomes" id="UP000307999"/>
    </source>
</evidence>
<keyword evidence="2" id="KW-1185">Reference proteome</keyword>
<dbReference type="Proteomes" id="UP000307999">
    <property type="component" value="Unassembled WGS sequence"/>
</dbReference>
<dbReference type="OrthoDB" id="6402076at2"/>
<reference evidence="1 2" key="1">
    <citation type="submission" date="2019-04" db="EMBL/GenBank/DDBJ databases">
        <title>Thalassotalea guangxiensis sp. nov., isolated from sediment of the coastal wetland.</title>
        <authorList>
            <person name="Zheng S."/>
            <person name="Zhang D."/>
        </authorList>
    </citation>
    <scope>NUCLEOTIDE SEQUENCE [LARGE SCALE GENOMIC DNA]</scope>
    <source>
        <strain evidence="1 2">ZS-4</strain>
    </source>
</reference>
<sequence length="65" mass="6772">MNELTLTELEQVSGGNPVLIGIGIGVGANYVYDSVGGMDGINAGFSAVGDFFVEAWENDPVVSMF</sequence>
<dbReference type="EMBL" id="SWDB01000007">
    <property type="protein sequence ID" value="TKB46584.1"/>
    <property type="molecule type" value="Genomic_DNA"/>
</dbReference>
<comment type="caution">
    <text evidence="1">The sequence shown here is derived from an EMBL/GenBank/DDBJ whole genome shotgun (WGS) entry which is preliminary data.</text>
</comment>
<evidence type="ECO:0000313" key="1">
    <source>
        <dbReference type="EMBL" id="TKB46584.1"/>
    </source>
</evidence>
<dbReference type="AlphaFoldDB" id="A0A4U1B7K8"/>
<dbReference type="RefSeq" id="WP_136734651.1">
    <property type="nucleotide sequence ID" value="NZ_SWDB01000007.1"/>
</dbReference>
<name>A0A4U1B7K8_9GAMM</name>
<organism evidence="1 2">
    <name type="scientific">Thalassotalea mangrovi</name>
    <dbReference type="NCBI Taxonomy" id="2572245"/>
    <lineage>
        <taxon>Bacteria</taxon>
        <taxon>Pseudomonadati</taxon>
        <taxon>Pseudomonadota</taxon>
        <taxon>Gammaproteobacteria</taxon>
        <taxon>Alteromonadales</taxon>
        <taxon>Colwelliaceae</taxon>
        <taxon>Thalassotalea</taxon>
    </lineage>
</organism>
<accession>A0A4U1B7K8</accession>
<protein>
    <submittedName>
        <fullName evidence="1">Uncharacterized protein</fullName>
    </submittedName>
</protein>